<dbReference type="InterPro" id="IPR009568">
    <property type="entry name" value="DUF1184"/>
</dbReference>
<protein>
    <submittedName>
        <fullName evidence="2">Uncharacterized protein</fullName>
    </submittedName>
</protein>
<dbReference type="Pfam" id="PF06683">
    <property type="entry name" value="DUF1184"/>
    <property type="match status" value="1"/>
</dbReference>
<evidence type="ECO:0000313" key="3">
    <source>
        <dbReference type="Proteomes" id="UP000886595"/>
    </source>
</evidence>
<comment type="caution">
    <text evidence="2">The sequence shown here is derived from an EMBL/GenBank/DDBJ whole genome shotgun (WGS) entry which is preliminary data.</text>
</comment>
<dbReference type="OrthoDB" id="1112128at2759"/>
<dbReference type="AlphaFoldDB" id="A0A8X7VDT0"/>
<name>A0A8X7VDT0_BRACI</name>
<evidence type="ECO:0000313" key="1">
    <source>
        <dbReference type="EMBL" id="KAG2285165.1"/>
    </source>
</evidence>
<organism evidence="2 3">
    <name type="scientific">Brassica carinata</name>
    <name type="common">Ethiopian mustard</name>
    <name type="synonym">Abyssinian cabbage</name>
    <dbReference type="NCBI Taxonomy" id="52824"/>
    <lineage>
        <taxon>Eukaryota</taxon>
        <taxon>Viridiplantae</taxon>
        <taxon>Streptophyta</taxon>
        <taxon>Embryophyta</taxon>
        <taxon>Tracheophyta</taxon>
        <taxon>Spermatophyta</taxon>
        <taxon>Magnoliopsida</taxon>
        <taxon>eudicotyledons</taxon>
        <taxon>Gunneridae</taxon>
        <taxon>Pentapetalae</taxon>
        <taxon>rosids</taxon>
        <taxon>malvids</taxon>
        <taxon>Brassicales</taxon>
        <taxon>Brassicaceae</taxon>
        <taxon>Brassiceae</taxon>
        <taxon>Brassica</taxon>
    </lineage>
</organism>
<keyword evidence="3" id="KW-1185">Reference proteome</keyword>
<reference evidence="2 3" key="1">
    <citation type="submission" date="2020-02" db="EMBL/GenBank/DDBJ databases">
        <authorList>
            <person name="Ma Q."/>
            <person name="Huang Y."/>
            <person name="Song X."/>
            <person name="Pei D."/>
        </authorList>
    </citation>
    <scope>NUCLEOTIDE SEQUENCE [LARGE SCALE GENOMIC DNA]</scope>
    <source>
        <strain evidence="2">Sxm20200214</strain>
        <tissue evidence="2">Leaf</tissue>
    </source>
</reference>
<sequence>MFLVCDDIRSVLLFCNRLWLAVENDLKQPQYSPMVERLLRVFHYVCSKHIKPKNGGVFRDGGTSLHWKLAMAPFEDFHAGIRDPDVFVREGSQEFTPTSIDDALKNIEEKLGRAKAVSKANGFERNAMESDVLIMWKSLFDKPSEDLWALKMKKFGILNDMFHPLLKEREEENSFVRSISCLNICN</sequence>
<proteinExistence type="predicted"/>
<dbReference type="EMBL" id="JAAMPC010000006">
    <property type="protein sequence ID" value="KAG2309446.1"/>
    <property type="molecule type" value="Genomic_DNA"/>
</dbReference>
<gene>
    <name evidence="2" type="ORF">Bca52824_029194</name>
    <name evidence="1" type="ORF">Bca52824_044769</name>
</gene>
<accession>A0A8X7VDT0</accession>
<dbReference type="EMBL" id="JAAMPC010000010">
    <property type="protein sequence ID" value="KAG2285165.1"/>
    <property type="molecule type" value="Genomic_DNA"/>
</dbReference>
<evidence type="ECO:0000313" key="2">
    <source>
        <dbReference type="EMBL" id="KAG2309446.1"/>
    </source>
</evidence>
<dbReference type="Proteomes" id="UP000886595">
    <property type="component" value="Unassembled WGS sequence"/>
</dbReference>